<feature type="non-terminal residue" evidence="2">
    <location>
        <position position="74"/>
    </location>
</feature>
<organism evidence="2 3">
    <name type="scientific">Vibrio anguillarum</name>
    <name type="common">Listonella anguillarum</name>
    <dbReference type="NCBI Taxonomy" id="55601"/>
    <lineage>
        <taxon>Bacteria</taxon>
        <taxon>Pseudomonadati</taxon>
        <taxon>Pseudomonadota</taxon>
        <taxon>Gammaproteobacteria</taxon>
        <taxon>Vibrionales</taxon>
        <taxon>Vibrionaceae</taxon>
        <taxon>Vibrio</taxon>
    </lineage>
</organism>
<feature type="non-terminal residue" evidence="2">
    <location>
        <position position="1"/>
    </location>
</feature>
<dbReference type="Proteomes" id="UP000726136">
    <property type="component" value="Unassembled WGS sequence"/>
</dbReference>
<dbReference type="EMBL" id="RDPI01001767">
    <property type="protein sequence ID" value="MBF4377449.1"/>
    <property type="molecule type" value="Genomic_DNA"/>
</dbReference>
<reference evidence="2 3" key="1">
    <citation type="journal article" date="2021" name="PeerJ">
        <title>Analysis of 44 Vibrio anguillarum genomes reveals high genetic diversity.</title>
        <authorList>
            <person name="Hansen M.J."/>
            <person name="Dalsgaard I."/>
        </authorList>
    </citation>
    <scope>NUCLEOTIDE SEQUENCE [LARGE SCALE GENOMIC DNA]</scope>
    <source>
        <strain evidence="2 3">040915-1/1B</strain>
    </source>
</reference>
<evidence type="ECO:0000313" key="2">
    <source>
        <dbReference type="EMBL" id="MBF4377449.1"/>
    </source>
</evidence>
<accession>A0ABR9ZG66</accession>
<feature type="domain" description="Tip attachment protein J central straight fiber" evidence="1">
    <location>
        <begin position="15"/>
        <end position="73"/>
    </location>
</feature>
<comment type="caution">
    <text evidence="2">The sequence shown here is derived from an EMBL/GenBank/DDBJ whole genome shotgun (WGS) entry which is preliminary data.</text>
</comment>
<dbReference type="RefSeq" id="WP_194665433.1">
    <property type="nucleotide sequence ID" value="NZ_RDPI01001767.1"/>
</dbReference>
<evidence type="ECO:0000259" key="1">
    <source>
        <dbReference type="Pfam" id="PF09327"/>
    </source>
</evidence>
<keyword evidence="3" id="KW-1185">Reference proteome</keyword>
<dbReference type="InterPro" id="IPR015406">
    <property type="entry name" value="GpJ_CSF"/>
</dbReference>
<protein>
    <submittedName>
        <fullName evidence="2">DUF1983 domain-containing protein</fullName>
    </submittedName>
</protein>
<dbReference type="Pfam" id="PF09327">
    <property type="entry name" value="Phage_Tail_Tip"/>
    <property type="match status" value="1"/>
</dbReference>
<sequence>VNTVEATAGNAKAAAQTNTQAIATINQDGSAAFKAIWGAKAQAGEISAGIGLIAKSDGTSQVAVSASQFFVYDP</sequence>
<evidence type="ECO:0000313" key="3">
    <source>
        <dbReference type="Proteomes" id="UP000726136"/>
    </source>
</evidence>
<name>A0ABR9ZG66_VIBAN</name>
<gene>
    <name evidence="2" type="ORF">EAY46_31245</name>
</gene>
<proteinExistence type="predicted"/>